<evidence type="ECO:0000256" key="3">
    <source>
        <dbReference type="ARBA" id="ARBA00019621"/>
    </source>
</evidence>
<keyword evidence="6" id="KW-0804">Transcription</keyword>
<evidence type="ECO:0000256" key="2">
    <source>
        <dbReference type="ARBA" id="ARBA00008186"/>
    </source>
</evidence>
<evidence type="ECO:0000256" key="1">
    <source>
        <dbReference type="ARBA" id="ARBA00004123"/>
    </source>
</evidence>
<dbReference type="InterPro" id="IPR019404">
    <property type="entry name" value="Mediator_Med11"/>
</dbReference>
<dbReference type="OrthoDB" id="5418434at2759"/>
<comment type="caution">
    <text evidence="7">The sequence shown here is derived from an EMBL/GenBank/DDBJ whole genome shotgun (WGS) entry which is preliminary data.</text>
</comment>
<dbReference type="Pfam" id="PF10280">
    <property type="entry name" value="Med11"/>
    <property type="match status" value="1"/>
</dbReference>
<dbReference type="GO" id="GO:0006357">
    <property type="term" value="P:regulation of transcription by RNA polymerase II"/>
    <property type="evidence" value="ECO:0007669"/>
    <property type="project" value="InterPro"/>
</dbReference>
<dbReference type="Proteomes" id="UP000728185">
    <property type="component" value="Unassembled WGS sequence"/>
</dbReference>
<comment type="similarity">
    <text evidence="2 6">Belongs to the Mediator complex subunit 11 family.</text>
</comment>
<sequence length="212" mass="23936">MSGGPKENQTSALESRLSRLEEVERKIMLIMQHAGNALEELSKDRPIVKQVEGHTHNFHMVVKEVESEMSAHINYLNQISAGLPYEVCIPTMESDPSVSSTVVESELSLQSPLMEELDDDDVYKAKLNKLGEDNNRSPENRMKPSWHFVSQDCASSSVSVTVEGDTYSELSEIKLQELQNNSYYMDFEVPEMEFDEFSMELAGAKSELSYSI</sequence>
<dbReference type="GO" id="GO:0016592">
    <property type="term" value="C:mediator complex"/>
    <property type="evidence" value="ECO:0007669"/>
    <property type="project" value="InterPro"/>
</dbReference>
<dbReference type="PANTHER" id="PTHR22890">
    <property type="entry name" value="MEDIATOR OF RNA POLYMERASE II TRANSCRIPTION SUBUNIT 11"/>
    <property type="match status" value="1"/>
</dbReference>
<evidence type="ECO:0000256" key="4">
    <source>
        <dbReference type="ARBA" id="ARBA00023242"/>
    </source>
</evidence>
<keyword evidence="4 6" id="KW-0539">Nucleus</keyword>
<name>A0A8E0VMZ3_9TREM</name>
<organism evidence="7 8">
    <name type="scientific">Fasciolopsis buskii</name>
    <dbReference type="NCBI Taxonomy" id="27845"/>
    <lineage>
        <taxon>Eukaryota</taxon>
        <taxon>Metazoa</taxon>
        <taxon>Spiralia</taxon>
        <taxon>Lophotrochozoa</taxon>
        <taxon>Platyhelminthes</taxon>
        <taxon>Trematoda</taxon>
        <taxon>Digenea</taxon>
        <taxon>Plagiorchiida</taxon>
        <taxon>Echinostomata</taxon>
        <taxon>Echinostomatoidea</taxon>
        <taxon>Fasciolidae</taxon>
        <taxon>Fasciolopsis</taxon>
    </lineage>
</organism>
<comment type="subcellular location">
    <subcellularLocation>
        <location evidence="1 6">Nucleus</location>
    </subcellularLocation>
</comment>
<keyword evidence="8" id="KW-1185">Reference proteome</keyword>
<evidence type="ECO:0000256" key="6">
    <source>
        <dbReference type="RuleBase" id="RU364147"/>
    </source>
</evidence>
<reference evidence="7" key="1">
    <citation type="submission" date="2019-05" db="EMBL/GenBank/DDBJ databases">
        <title>Annotation for the trematode Fasciolopsis buski.</title>
        <authorList>
            <person name="Choi Y.-J."/>
        </authorList>
    </citation>
    <scope>NUCLEOTIDE SEQUENCE</scope>
    <source>
        <strain evidence="7">HT</strain>
        <tissue evidence="7">Whole worm</tissue>
    </source>
</reference>
<dbReference type="Gene3D" id="1.10.287.3490">
    <property type="match status" value="1"/>
</dbReference>
<keyword evidence="6" id="KW-0010">Activator</keyword>
<proteinExistence type="inferred from homology"/>
<dbReference type="GO" id="GO:0003712">
    <property type="term" value="F:transcription coregulator activity"/>
    <property type="evidence" value="ECO:0007669"/>
    <property type="project" value="InterPro"/>
</dbReference>
<comment type="function">
    <text evidence="6">Component of the Mediator complex, a coactivator involved in the regulated transcription of nearly all RNA polymerase II-dependent genes. Mediator functions as a bridge to convey information from gene-specific regulatory proteins to the basal RNA polymerase II transcription machinery. Mediator is recruited to promoters by direct interactions with regulatory proteins and serves as a scaffold for the assembly of a functional pre-initiation complex with RNA polymerase II and the general transcription factors.</text>
</comment>
<evidence type="ECO:0000256" key="5">
    <source>
        <dbReference type="ARBA" id="ARBA00032011"/>
    </source>
</evidence>
<comment type="subunit">
    <text evidence="6">Component of the Mediator complex.</text>
</comment>
<gene>
    <name evidence="6" type="primary">MED11</name>
    <name evidence="7" type="ORF">FBUS_11655</name>
</gene>
<dbReference type="EMBL" id="LUCM01001867">
    <property type="protein sequence ID" value="KAA0198240.1"/>
    <property type="molecule type" value="Genomic_DNA"/>
</dbReference>
<evidence type="ECO:0000313" key="8">
    <source>
        <dbReference type="Proteomes" id="UP000728185"/>
    </source>
</evidence>
<evidence type="ECO:0000313" key="7">
    <source>
        <dbReference type="EMBL" id="KAA0198240.1"/>
    </source>
</evidence>
<accession>A0A8E0VMZ3</accession>
<dbReference type="AlphaFoldDB" id="A0A8E0VMZ3"/>
<keyword evidence="6" id="KW-0805">Transcription regulation</keyword>
<protein>
    <recommendedName>
        <fullName evidence="3 6">Mediator of RNA polymerase II transcription subunit 11</fullName>
    </recommendedName>
    <alternativeName>
        <fullName evidence="5 6">Mediator complex subunit 11</fullName>
    </alternativeName>
</protein>